<dbReference type="AlphaFoldDB" id="A0A0D1ZBS3"/>
<gene>
    <name evidence="2" type="ORF">PV10_05942</name>
</gene>
<feature type="compositionally biased region" description="Low complexity" evidence="1">
    <location>
        <begin position="69"/>
        <end position="86"/>
    </location>
</feature>
<evidence type="ECO:0000256" key="1">
    <source>
        <dbReference type="SAM" id="MobiDB-lite"/>
    </source>
</evidence>
<sequence>MASSHSELFGLEGQKRPSTTAGAGAGSGIIGTSGHSGAANRMVDTSQLGPGEMGDDKKVAGMSTGSKENNLPGSGGSLLPSQGSGNVVDKNDNQGERKRSIVDKLNPLK</sequence>
<evidence type="ECO:0000313" key="3">
    <source>
        <dbReference type="Proteomes" id="UP000054302"/>
    </source>
</evidence>
<dbReference type="GeneID" id="27323787"/>
<proteinExistence type="predicted"/>
<organism evidence="2 3">
    <name type="scientific">Exophiala mesophila</name>
    <name type="common">Black yeast-like fungus</name>
    <dbReference type="NCBI Taxonomy" id="212818"/>
    <lineage>
        <taxon>Eukaryota</taxon>
        <taxon>Fungi</taxon>
        <taxon>Dikarya</taxon>
        <taxon>Ascomycota</taxon>
        <taxon>Pezizomycotina</taxon>
        <taxon>Eurotiomycetes</taxon>
        <taxon>Chaetothyriomycetidae</taxon>
        <taxon>Chaetothyriales</taxon>
        <taxon>Herpotrichiellaceae</taxon>
        <taxon>Exophiala</taxon>
    </lineage>
</organism>
<feature type="compositionally biased region" description="Basic and acidic residues" evidence="1">
    <location>
        <begin position="89"/>
        <end position="102"/>
    </location>
</feature>
<feature type="region of interest" description="Disordered" evidence="1">
    <location>
        <begin position="1"/>
        <end position="109"/>
    </location>
</feature>
<name>A0A0D1ZBS3_EXOME</name>
<reference evidence="2 3" key="1">
    <citation type="submission" date="2015-01" db="EMBL/GenBank/DDBJ databases">
        <title>The Genome Sequence of Exophiala mesophila CBS40295.</title>
        <authorList>
            <consortium name="The Broad Institute Genomics Platform"/>
            <person name="Cuomo C."/>
            <person name="de Hoog S."/>
            <person name="Gorbushina A."/>
            <person name="Stielow B."/>
            <person name="Teixiera M."/>
            <person name="Abouelleil A."/>
            <person name="Chapman S.B."/>
            <person name="Priest M."/>
            <person name="Young S.K."/>
            <person name="Wortman J."/>
            <person name="Nusbaum C."/>
            <person name="Birren B."/>
        </authorList>
    </citation>
    <scope>NUCLEOTIDE SEQUENCE [LARGE SCALE GENOMIC DNA]</scope>
    <source>
        <strain evidence="2 3">CBS 40295</strain>
    </source>
</reference>
<dbReference type="EMBL" id="KN847523">
    <property type="protein sequence ID" value="KIV91399.1"/>
    <property type="molecule type" value="Genomic_DNA"/>
</dbReference>
<evidence type="ECO:0000313" key="2">
    <source>
        <dbReference type="EMBL" id="KIV91399.1"/>
    </source>
</evidence>
<dbReference type="OMA" id="NDNQGER"/>
<protein>
    <submittedName>
        <fullName evidence="2">Uncharacterized protein</fullName>
    </submittedName>
</protein>
<dbReference type="HOGENOM" id="CLU_166984_0_0_1"/>
<dbReference type="VEuPathDB" id="FungiDB:PV10_05942"/>
<keyword evidence="3" id="KW-1185">Reference proteome</keyword>
<dbReference type="STRING" id="212818.A0A0D1ZBS3"/>
<accession>A0A0D1ZBS3</accession>
<dbReference type="Proteomes" id="UP000054302">
    <property type="component" value="Unassembled WGS sequence"/>
</dbReference>
<dbReference type="RefSeq" id="XP_016222973.1">
    <property type="nucleotide sequence ID" value="XM_016370680.1"/>
</dbReference>